<accession>A0A8H5CTP6</accession>
<dbReference type="AlphaFoldDB" id="A0A8H5CTP6"/>
<comment type="caution">
    <text evidence="1">The sequence shown here is derived from an EMBL/GenBank/DDBJ whole genome shotgun (WGS) entry which is preliminary data.</text>
</comment>
<dbReference type="Proteomes" id="UP000518752">
    <property type="component" value="Unassembled WGS sequence"/>
</dbReference>
<evidence type="ECO:0000313" key="2">
    <source>
        <dbReference type="Proteomes" id="UP000518752"/>
    </source>
</evidence>
<evidence type="ECO:0000313" key="1">
    <source>
        <dbReference type="EMBL" id="KAF5347824.1"/>
    </source>
</evidence>
<gene>
    <name evidence="1" type="ORF">D9757_014316</name>
</gene>
<sequence>MIRFQGNYYMMCDVCLPLRVMTTSTVFEEALDLVRDETSVSYSLDSVILPSKILVQLPAWCCIIPRYVMHYAILEKYQRREAHYAGSLSDILDSDYPMLHSNGSLPLVSSWGFLLLGIVPQDVLILRTIVIVLN</sequence>
<protein>
    <submittedName>
        <fullName evidence="1">Uncharacterized protein</fullName>
    </submittedName>
</protein>
<name>A0A8H5CTP6_9AGAR</name>
<dbReference type="EMBL" id="JAACJN010000330">
    <property type="protein sequence ID" value="KAF5347824.1"/>
    <property type="molecule type" value="Genomic_DNA"/>
</dbReference>
<organism evidence="1 2">
    <name type="scientific">Collybiopsis confluens</name>
    <dbReference type="NCBI Taxonomy" id="2823264"/>
    <lineage>
        <taxon>Eukaryota</taxon>
        <taxon>Fungi</taxon>
        <taxon>Dikarya</taxon>
        <taxon>Basidiomycota</taxon>
        <taxon>Agaricomycotina</taxon>
        <taxon>Agaricomycetes</taxon>
        <taxon>Agaricomycetidae</taxon>
        <taxon>Agaricales</taxon>
        <taxon>Marasmiineae</taxon>
        <taxon>Omphalotaceae</taxon>
        <taxon>Collybiopsis</taxon>
    </lineage>
</organism>
<reference evidence="1 2" key="1">
    <citation type="journal article" date="2020" name="ISME J.">
        <title>Uncovering the hidden diversity of litter-decomposition mechanisms in mushroom-forming fungi.</title>
        <authorList>
            <person name="Floudas D."/>
            <person name="Bentzer J."/>
            <person name="Ahren D."/>
            <person name="Johansson T."/>
            <person name="Persson P."/>
            <person name="Tunlid A."/>
        </authorList>
    </citation>
    <scope>NUCLEOTIDE SEQUENCE [LARGE SCALE GENOMIC DNA]</scope>
    <source>
        <strain evidence="1 2">CBS 406.79</strain>
    </source>
</reference>
<proteinExistence type="predicted"/>
<keyword evidence="2" id="KW-1185">Reference proteome</keyword>